<name>A0AAV2RM11_MEGNR</name>
<proteinExistence type="predicted"/>
<keyword evidence="1" id="KW-1133">Transmembrane helix</keyword>
<keyword evidence="3" id="KW-1185">Reference proteome</keyword>
<keyword evidence="1" id="KW-0812">Transmembrane</keyword>
<evidence type="ECO:0000313" key="3">
    <source>
        <dbReference type="Proteomes" id="UP001497623"/>
    </source>
</evidence>
<evidence type="ECO:0000256" key="1">
    <source>
        <dbReference type="SAM" id="Phobius"/>
    </source>
</evidence>
<organism evidence="2 3">
    <name type="scientific">Meganyctiphanes norvegica</name>
    <name type="common">Northern krill</name>
    <name type="synonym">Thysanopoda norvegica</name>
    <dbReference type="NCBI Taxonomy" id="48144"/>
    <lineage>
        <taxon>Eukaryota</taxon>
        <taxon>Metazoa</taxon>
        <taxon>Ecdysozoa</taxon>
        <taxon>Arthropoda</taxon>
        <taxon>Crustacea</taxon>
        <taxon>Multicrustacea</taxon>
        <taxon>Malacostraca</taxon>
        <taxon>Eumalacostraca</taxon>
        <taxon>Eucarida</taxon>
        <taxon>Euphausiacea</taxon>
        <taxon>Euphausiidae</taxon>
        <taxon>Meganyctiphanes</taxon>
    </lineage>
</organism>
<accession>A0AAV2RM11</accession>
<gene>
    <name evidence="2" type="ORF">MNOR_LOCUS26931</name>
</gene>
<feature type="transmembrane region" description="Helical" evidence="1">
    <location>
        <begin position="173"/>
        <end position="197"/>
    </location>
</feature>
<protein>
    <submittedName>
        <fullName evidence="2">Uncharacterized protein</fullName>
    </submittedName>
</protein>
<sequence>LFHKSRAMSVILAASAVAAAAAAHPLGRRSGAQSLSMLVMLILAVAMPTAADDTQATVLKEYSVDDVVGPRSADESGSNVYQLASSLGLPPPPDSQLVHFLLKLLAPHLAPANNNLLEADYTNPKLPEYIIVPSTQHMPKHHPLAVLQVVQDNEEKSRPMKREVSINDYLDKYLIIMVILLIIERLSIFTTFIPNILTKRIQQILIYF</sequence>
<dbReference type="Proteomes" id="UP001497623">
    <property type="component" value="Unassembled WGS sequence"/>
</dbReference>
<feature type="non-terminal residue" evidence="2">
    <location>
        <position position="1"/>
    </location>
</feature>
<dbReference type="AlphaFoldDB" id="A0AAV2RM11"/>
<reference evidence="2 3" key="1">
    <citation type="submission" date="2024-05" db="EMBL/GenBank/DDBJ databases">
        <authorList>
            <person name="Wallberg A."/>
        </authorList>
    </citation>
    <scope>NUCLEOTIDE SEQUENCE [LARGE SCALE GENOMIC DNA]</scope>
</reference>
<dbReference type="EMBL" id="CAXKWB010027583">
    <property type="protein sequence ID" value="CAL4131937.1"/>
    <property type="molecule type" value="Genomic_DNA"/>
</dbReference>
<evidence type="ECO:0000313" key="2">
    <source>
        <dbReference type="EMBL" id="CAL4131937.1"/>
    </source>
</evidence>
<keyword evidence="1" id="KW-0472">Membrane</keyword>
<comment type="caution">
    <text evidence="2">The sequence shown here is derived from an EMBL/GenBank/DDBJ whole genome shotgun (WGS) entry which is preliminary data.</text>
</comment>